<dbReference type="AlphaFoldDB" id="A0A4R7I290"/>
<dbReference type="PANTHER" id="PTHR15020">
    <property type="entry name" value="FLAVIN REDUCTASE-RELATED"/>
    <property type="match status" value="1"/>
</dbReference>
<evidence type="ECO:0000313" key="3">
    <source>
        <dbReference type="Proteomes" id="UP000294558"/>
    </source>
</evidence>
<dbReference type="Proteomes" id="UP000294558">
    <property type="component" value="Unassembled WGS sequence"/>
</dbReference>
<comment type="caution">
    <text evidence="2">The sequence shown here is derived from an EMBL/GenBank/DDBJ whole genome shotgun (WGS) entry which is preliminary data.</text>
</comment>
<dbReference type="SUPFAM" id="SSF51735">
    <property type="entry name" value="NAD(P)-binding Rossmann-fold domains"/>
    <property type="match status" value="1"/>
</dbReference>
<dbReference type="RefSeq" id="WP_133869000.1">
    <property type="nucleotide sequence ID" value="NZ_SOAU01000001.1"/>
</dbReference>
<sequence>MQVTIAGAHGQIARQLTTFLRSTGHHVRGLIRSEDQFADIESDGGEPVLLDLENCTPEEFDEALDGSDVVVFAAGAGPNSGPERKNTLDRDGAIKTVESAVRVGADRFLIVSSMGADDPPQDDETFSVYLRAKAAADEAVRSADIPAVIVRPGKLTDGSATGAVELGESVERGEITRADVAAVLTEIIDSGNGDGRTIEIVGGSTPIEDAVGAL</sequence>
<accession>A0A4R7I290</accession>
<dbReference type="CDD" id="cd05243">
    <property type="entry name" value="SDR_a5"/>
    <property type="match status" value="1"/>
</dbReference>
<dbReference type="OrthoDB" id="4248066at2"/>
<evidence type="ECO:0000259" key="1">
    <source>
        <dbReference type="Pfam" id="PF13460"/>
    </source>
</evidence>
<protein>
    <submittedName>
        <fullName evidence="2">Putative NAD(P)-binding protein</fullName>
    </submittedName>
</protein>
<dbReference type="EMBL" id="SOAU01000001">
    <property type="protein sequence ID" value="TDT16643.1"/>
    <property type="molecule type" value="Genomic_DNA"/>
</dbReference>
<dbReference type="InterPro" id="IPR016040">
    <property type="entry name" value="NAD(P)-bd_dom"/>
</dbReference>
<proteinExistence type="predicted"/>
<dbReference type="Pfam" id="PF13460">
    <property type="entry name" value="NAD_binding_10"/>
    <property type="match status" value="1"/>
</dbReference>
<reference evidence="2 3" key="1">
    <citation type="submission" date="2019-03" db="EMBL/GenBank/DDBJ databases">
        <title>Sequencing the genomes of 1000 actinobacteria strains.</title>
        <authorList>
            <person name="Klenk H.-P."/>
        </authorList>
    </citation>
    <scope>NUCLEOTIDE SEQUENCE [LARGE SCALE GENOMIC DNA]</scope>
    <source>
        <strain evidence="2 3">DSM 18936</strain>
    </source>
</reference>
<dbReference type="PANTHER" id="PTHR15020:SF50">
    <property type="entry name" value="UPF0659 PROTEIN YMR090W"/>
    <property type="match status" value="1"/>
</dbReference>
<dbReference type="InterPro" id="IPR036291">
    <property type="entry name" value="NAD(P)-bd_dom_sf"/>
</dbReference>
<organism evidence="2 3">
    <name type="scientific">Ilumatobacter fluminis</name>
    <dbReference type="NCBI Taxonomy" id="467091"/>
    <lineage>
        <taxon>Bacteria</taxon>
        <taxon>Bacillati</taxon>
        <taxon>Actinomycetota</taxon>
        <taxon>Acidimicrobiia</taxon>
        <taxon>Acidimicrobiales</taxon>
        <taxon>Ilumatobacteraceae</taxon>
        <taxon>Ilumatobacter</taxon>
    </lineage>
</organism>
<name>A0A4R7I290_9ACTN</name>
<feature type="domain" description="NAD(P)-binding" evidence="1">
    <location>
        <begin position="7"/>
        <end position="189"/>
    </location>
</feature>
<evidence type="ECO:0000313" key="2">
    <source>
        <dbReference type="EMBL" id="TDT16643.1"/>
    </source>
</evidence>
<keyword evidence="3" id="KW-1185">Reference proteome</keyword>
<gene>
    <name evidence="2" type="ORF">BDK89_2235</name>
</gene>
<dbReference type="Gene3D" id="3.40.50.720">
    <property type="entry name" value="NAD(P)-binding Rossmann-like Domain"/>
    <property type="match status" value="1"/>
</dbReference>